<organism evidence="3 4">
    <name type="scientific">Gramella jeungdoensis</name>
    <dbReference type="NCBI Taxonomy" id="708091"/>
    <lineage>
        <taxon>Bacteria</taxon>
        <taxon>Pseudomonadati</taxon>
        <taxon>Bacteroidota</taxon>
        <taxon>Flavobacteriia</taxon>
        <taxon>Flavobacteriales</taxon>
        <taxon>Flavobacteriaceae</taxon>
        <taxon>Christiangramia</taxon>
    </lineage>
</organism>
<accession>A0A4Y8ATT3</accession>
<dbReference type="GO" id="GO:0016757">
    <property type="term" value="F:glycosyltransferase activity"/>
    <property type="evidence" value="ECO:0007669"/>
    <property type="project" value="InterPro"/>
</dbReference>
<evidence type="ECO:0000259" key="2">
    <source>
        <dbReference type="Pfam" id="PF13579"/>
    </source>
</evidence>
<dbReference type="InterPro" id="IPR001296">
    <property type="entry name" value="Glyco_trans_1"/>
</dbReference>
<dbReference type="Gene3D" id="3.40.50.2000">
    <property type="entry name" value="Glycogen Phosphorylase B"/>
    <property type="match status" value="2"/>
</dbReference>
<dbReference type="Pfam" id="PF00534">
    <property type="entry name" value="Glycos_transf_1"/>
    <property type="match status" value="1"/>
</dbReference>
<feature type="domain" description="Glycosyl transferase family 1" evidence="1">
    <location>
        <begin position="191"/>
        <end position="375"/>
    </location>
</feature>
<proteinExistence type="predicted"/>
<dbReference type="PANTHER" id="PTHR12526">
    <property type="entry name" value="GLYCOSYLTRANSFERASE"/>
    <property type="match status" value="1"/>
</dbReference>
<dbReference type="OrthoDB" id="9790710at2"/>
<dbReference type="Pfam" id="PF13579">
    <property type="entry name" value="Glyco_trans_4_4"/>
    <property type="match status" value="1"/>
</dbReference>
<name>A0A4Y8ATT3_9FLAO</name>
<keyword evidence="3" id="KW-0808">Transferase</keyword>
<evidence type="ECO:0000259" key="1">
    <source>
        <dbReference type="Pfam" id="PF00534"/>
    </source>
</evidence>
<dbReference type="EMBL" id="SNQI01000002">
    <property type="protein sequence ID" value="TEW75248.1"/>
    <property type="molecule type" value="Genomic_DNA"/>
</dbReference>
<reference evidence="3 4" key="1">
    <citation type="journal article" date="2011" name="J. Microbiol.">
        <title>Gramella jeungdoensis sp. nov., isolated from a solar saltern in Korea.</title>
        <authorList>
            <person name="Joung Y."/>
            <person name="Kim H."/>
            <person name="Jang T."/>
            <person name="Ahn T.S."/>
            <person name="Joh K."/>
        </authorList>
    </citation>
    <scope>NUCLEOTIDE SEQUENCE [LARGE SCALE GENOMIC DNA]</scope>
    <source>
        <strain evidence="3 4">KCTC 23123</strain>
    </source>
</reference>
<evidence type="ECO:0000313" key="3">
    <source>
        <dbReference type="EMBL" id="TEW75248.1"/>
    </source>
</evidence>
<sequence length="404" mass="44992">MKPKLIRITTVPISLDKLIEGQLAFMKSYYKVLAVSSSGETLTQVAKKEGVRVVPIEMSRAITPFKDIKAVWQLYRLFRKEQPFIVHTHTPKAGIVGMLAAKLANVPIRLHTVAGMPLLEATGIKRTILNVVEKLTYSCATKIYPNSKGLEQLIIAHNFTKTCKLKVLANGSSNGINTSHFNPQLYTNTQKEALKQQLGIAANDVVFIFVGRLVGDKGINELVQAFKELTVNSEQFAMCSEQLTANSQQPTTKLLLVGSLETELDPLLPETLHEIITNKNIISVGYQQDVRPYFAISKVLVFPSYREGFPNVVLQAGAMGLPSIVSNINGCNEIISEGENGWMIPAKKSIAIKTAMERVLLDSKLYTKAAGNARRMVQDRFEQQVVWDAILEEYRLLEEFVRET</sequence>
<dbReference type="CDD" id="cd03808">
    <property type="entry name" value="GT4_CapM-like"/>
    <property type="match status" value="1"/>
</dbReference>
<keyword evidence="4" id="KW-1185">Reference proteome</keyword>
<evidence type="ECO:0000313" key="4">
    <source>
        <dbReference type="Proteomes" id="UP000298517"/>
    </source>
</evidence>
<protein>
    <submittedName>
        <fullName evidence="3">Glycosyltransferase family 1 protein</fullName>
    </submittedName>
</protein>
<dbReference type="SUPFAM" id="SSF53756">
    <property type="entry name" value="UDP-Glycosyltransferase/glycogen phosphorylase"/>
    <property type="match status" value="1"/>
</dbReference>
<dbReference type="InterPro" id="IPR028098">
    <property type="entry name" value="Glyco_trans_4-like_N"/>
</dbReference>
<feature type="domain" description="Glycosyltransferase subfamily 4-like N-terminal" evidence="2">
    <location>
        <begin position="37"/>
        <end position="171"/>
    </location>
</feature>
<dbReference type="Proteomes" id="UP000298517">
    <property type="component" value="Unassembled WGS sequence"/>
</dbReference>
<dbReference type="AlphaFoldDB" id="A0A4Y8ATT3"/>
<dbReference type="PANTHER" id="PTHR12526:SF637">
    <property type="entry name" value="GLYCOSYLTRANSFERASE EPSF-RELATED"/>
    <property type="match status" value="1"/>
</dbReference>
<comment type="caution">
    <text evidence="3">The sequence shown here is derived from an EMBL/GenBank/DDBJ whole genome shotgun (WGS) entry which is preliminary data.</text>
</comment>
<gene>
    <name evidence="3" type="ORF">E2488_06945</name>
</gene>
<dbReference type="RefSeq" id="WP_134247617.1">
    <property type="nucleotide sequence ID" value="NZ_SNQI01000002.1"/>
</dbReference>